<evidence type="ECO:0000256" key="5">
    <source>
        <dbReference type="ARBA" id="ARBA00023204"/>
    </source>
</evidence>
<evidence type="ECO:0000256" key="7">
    <source>
        <dbReference type="ARBA" id="ARBA00025178"/>
    </source>
</evidence>
<keyword evidence="13" id="KW-1185">Reference proteome</keyword>
<evidence type="ECO:0000313" key="13">
    <source>
        <dbReference type="Proteomes" id="UP001498398"/>
    </source>
</evidence>
<feature type="compositionally biased region" description="Polar residues" evidence="9">
    <location>
        <begin position="1321"/>
        <end position="1331"/>
    </location>
</feature>
<gene>
    <name evidence="12" type="primary">EAF1</name>
    <name evidence="12" type="ORF">VKT23_013162</name>
</gene>
<feature type="compositionally biased region" description="Low complexity" evidence="9">
    <location>
        <begin position="411"/>
        <end position="430"/>
    </location>
</feature>
<dbReference type="Proteomes" id="UP001498398">
    <property type="component" value="Unassembled WGS sequence"/>
</dbReference>
<feature type="region of interest" description="Disordered" evidence="9">
    <location>
        <begin position="293"/>
        <end position="544"/>
    </location>
</feature>
<accession>A0ABR1J465</accession>
<feature type="compositionally biased region" description="Basic residues" evidence="9">
    <location>
        <begin position="509"/>
        <end position="518"/>
    </location>
</feature>
<feature type="region of interest" description="Disordered" evidence="9">
    <location>
        <begin position="1204"/>
        <end position="1224"/>
    </location>
</feature>
<evidence type="ECO:0000256" key="1">
    <source>
        <dbReference type="ARBA" id="ARBA00004123"/>
    </source>
</evidence>
<feature type="region of interest" description="Disordered" evidence="9">
    <location>
        <begin position="196"/>
        <end position="244"/>
    </location>
</feature>
<dbReference type="PROSITE" id="PS51204">
    <property type="entry name" value="HSA"/>
    <property type="match status" value="1"/>
</dbReference>
<keyword evidence="5" id="KW-0234">DNA repair</keyword>
<feature type="compositionally biased region" description="Basic and acidic residues" evidence="9">
    <location>
        <begin position="519"/>
        <end position="539"/>
    </location>
</feature>
<feature type="region of interest" description="Disordered" evidence="9">
    <location>
        <begin position="939"/>
        <end position="965"/>
    </location>
</feature>
<dbReference type="InterPro" id="IPR014012">
    <property type="entry name" value="HSA_dom"/>
</dbReference>
<evidence type="ECO:0000259" key="10">
    <source>
        <dbReference type="PROSITE" id="PS50090"/>
    </source>
</evidence>
<dbReference type="InterPro" id="IPR001005">
    <property type="entry name" value="SANT/Myb"/>
</dbReference>
<dbReference type="PANTHER" id="PTHR46459:SF1">
    <property type="entry name" value="E1A-BINDING PROTEIN P400"/>
    <property type="match status" value="1"/>
</dbReference>
<feature type="compositionally biased region" description="Low complexity" evidence="9">
    <location>
        <begin position="1291"/>
        <end position="1320"/>
    </location>
</feature>
<dbReference type="SMART" id="SM00573">
    <property type="entry name" value="HSA"/>
    <property type="match status" value="1"/>
</dbReference>
<dbReference type="Pfam" id="PF07529">
    <property type="entry name" value="HSA"/>
    <property type="match status" value="1"/>
</dbReference>
<dbReference type="InterPro" id="IPR009057">
    <property type="entry name" value="Homeodomain-like_sf"/>
</dbReference>
<evidence type="ECO:0000256" key="8">
    <source>
        <dbReference type="ARBA" id="ARBA00029670"/>
    </source>
</evidence>
<organism evidence="12 13">
    <name type="scientific">Marasmiellus scandens</name>
    <dbReference type="NCBI Taxonomy" id="2682957"/>
    <lineage>
        <taxon>Eukaryota</taxon>
        <taxon>Fungi</taxon>
        <taxon>Dikarya</taxon>
        <taxon>Basidiomycota</taxon>
        <taxon>Agaricomycotina</taxon>
        <taxon>Agaricomycetes</taxon>
        <taxon>Agaricomycetidae</taxon>
        <taxon>Agaricales</taxon>
        <taxon>Marasmiineae</taxon>
        <taxon>Omphalotaceae</taxon>
        <taxon>Marasmiellus</taxon>
    </lineage>
</organism>
<feature type="compositionally biased region" description="Acidic residues" evidence="9">
    <location>
        <begin position="365"/>
        <end position="377"/>
    </location>
</feature>
<comment type="caution">
    <text evidence="12">The sequence shown here is derived from an EMBL/GenBank/DDBJ whole genome shotgun (WGS) entry which is preliminary data.</text>
</comment>
<dbReference type="PANTHER" id="PTHR46459">
    <property type="entry name" value="E1A-BINDING PROTEIN P400-RELATED"/>
    <property type="match status" value="1"/>
</dbReference>
<feature type="compositionally biased region" description="Low complexity" evidence="9">
    <location>
        <begin position="703"/>
        <end position="724"/>
    </location>
</feature>
<feature type="compositionally biased region" description="Basic and acidic residues" evidence="9">
    <location>
        <begin position="947"/>
        <end position="965"/>
    </location>
</feature>
<keyword evidence="6" id="KW-0539">Nucleus</keyword>
<feature type="compositionally biased region" description="Acidic residues" evidence="9">
    <location>
        <begin position="731"/>
        <end position="741"/>
    </location>
</feature>
<feature type="compositionally biased region" description="Polar residues" evidence="9">
    <location>
        <begin position="842"/>
        <end position="871"/>
    </location>
</feature>
<feature type="region of interest" description="Disordered" evidence="9">
    <location>
        <begin position="86"/>
        <end position="184"/>
    </location>
</feature>
<feature type="compositionally biased region" description="Basic and acidic residues" evidence="9">
    <location>
        <begin position="782"/>
        <end position="793"/>
    </location>
</feature>
<dbReference type="EMBL" id="JBANRG010000035">
    <property type="protein sequence ID" value="KAK7449689.1"/>
    <property type="molecule type" value="Genomic_DNA"/>
</dbReference>
<evidence type="ECO:0000259" key="11">
    <source>
        <dbReference type="PROSITE" id="PS51204"/>
    </source>
</evidence>
<feature type="compositionally biased region" description="Polar residues" evidence="9">
    <location>
        <begin position="766"/>
        <end position="775"/>
    </location>
</feature>
<dbReference type="Pfam" id="PF13921">
    <property type="entry name" value="Myb_DNA-bind_6"/>
    <property type="match status" value="1"/>
</dbReference>
<dbReference type="CDD" id="cd00167">
    <property type="entry name" value="SANT"/>
    <property type="match status" value="1"/>
</dbReference>
<feature type="compositionally biased region" description="Acidic residues" evidence="9">
    <location>
        <begin position="226"/>
        <end position="243"/>
    </location>
</feature>
<comment type="subcellular location">
    <subcellularLocation>
        <location evidence="1">Nucleus</location>
    </subcellularLocation>
</comment>
<feature type="compositionally biased region" description="Polar residues" evidence="9">
    <location>
        <begin position="1453"/>
        <end position="1466"/>
    </location>
</feature>
<evidence type="ECO:0000313" key="12">
    <source>
        <dbReference type="EMBL" id="KAK7449689.1"/>
    </source>
</evidence>
<evidence type="ECO:0000256" key="6">
    <source>
        <dbReference type="ARBA" id="ARBA00023242"/>
    </source>
</evidence>
<dbReference type="Gene3D" id="1.10.10.60">
    <property type="entry name" value="Homeodomain-like"/>
    <property type="match status" value="1"/>
</dbReference>
<sequence>MSEDGFESLVEQRIAQLEKISERRNALLREMYQILRRRNNVGAVLTIDDEGEDDLHVFLNKCDLRANPETGYIGHLPDNELFDLVPAKPAPASASPTSSRPPSSRDKPRSRRSKSVVSDSGRGSEQPSRLSKIPEASTAPVPTPRPLVDHGDSDDELDLIGTPSARRSPSVVSIHIENTPESTQAIIVGEKEEIQEEQADVMPSEEKNIIEELPVEPIQEAKDEEEKVEEEELVQNNEQDAEAEDVHQMVEHAIKTDDTVGNTAKLSFSSSSDPVAVQKDTCQIASAEPLLKHEQDVVMEDREEEVPPIEEPTTVPPAQDDEESMVLDSSPLRPTRPLPEVSAEQAQLSAITDVPPVETAAPLVDTDDVQMDVDSEPTEQPTEAEPSASIVPIEASEPPSEPKSRQVTPVSREPSPSQPIRSSIPRLPSEFNYGTPEPIVLADPPSPVYINAPTLPAYSGFGNFDFPTDLSALHPPASPKSPSQNQPRHPVDADYPLPPVDSLPIEFSRKKRLKQQKKKEREVRKDKEKDKDGKDKDGGNDWAPWGAHRWIATIKTNPVHKKVSKATKCLTTREWSVAMQELKLLRTMDRIEMLKSTGRWSFRQPKKQRGVGGLTKTHWDYLMDEMKWMRTDFREERKWKMALAYNLSTAVLEWHAAGTLEKRLKRGICVRWKPPRQDKDHVQQQVSSSQPALDPMDLEDQDPASQDQDSSQNQNQDQNQADQSLFGLDYGSDDDDDEDQDKDQQSVGDALDTTALVEDSLEAAEQSLNQSQSQDRGLGDVGLKDLEPKKEVVDDSVSLQMPAVEMDIDMQPPTQEVKDENMDPVPSTGQSAVETETVHSGLRSSSNNPVLGSGRKSNSNSSDPSTIPQSKTSRKNLYAPLREKIAYSDVDKLFLDLDDFHITIPNPNPSDDAPDIQHLLPPADLSDIFPDLQTYTLLDVAPSGPPAEEKKPKDKRSDRDDPNKRVEEAAYTKIYPASKFIQLKPTLISALQPVNHFKDGQWVNLDETPISVEYEGMPVRITEDFSGGLFDHKMVPQIYTSALNQTLQPQNGKLREPPKRVEHQWSSNEDTILKSLADKYFNNWELIAESFNAISQTVKTDKRTSRDCQERWKERWSQDRRTGMVPETPSAVDGTPPPQALAAPPPTPNQMMTRGVKRGASTSISSPSFAGLSEPSSKKRRRHVLMQDLVRKAAKKRAEAMQKINARKPPITHESHAAYNKMPKMTPADLSRLKADRELNDQQQYQQLARARAQAQQQQQVQQSQQMQQQQQQQQQNGTQGRATPTAQVNGTAQAQPQQSATATAATGTGTTVTPPNGVARTSTSSLQTQGPGAVPQIRSQVAQVPISSQQRSNTPISAAGARLSPQQLMHLRAQQQLLVMQAQAQAQAANGTNGNGTGAQATGQNGQGQVAVNMSVNVNGNGNSSMSPPYTGTANSSRDATSSPAGPHGSPPRSSATPTNANAVNSPRPVPAQAQGQVQQQGQGSQGQNGNQNQSQVGGIVQMQQPQQIAALLQNGQMGIPRAANIPAHYYLPNMVQGYTPEQLQAVMQSFRVQQHAQQQQQQHQQHQQQQ</sequence>
<dbReference type="SMART" id="SM00717">
    <property type="entry name" value="SANT"/>
    <property type="match status" value="1"/>
</dbReference>
<protein>
    <recommendedName>
        <fullName evidence="8">Vacuolar import and degradation protein 21</fullName>
    </recommendedName>
</protein>
<keyword evidence="4" id="KW-0156">Chromatin regulator</keyword>
<feature type="compositionally biased region" description="Polar residues" evidence="9">
    <location>
        <begin position="1429"/>
        <end position="1445"/>
    </location>
</feature>
<feature type="domain" description="Myb-like" evidence="10">
    <location>
        <begin position="1057"/>
        <end position="1116"/>
    </location>
</feature>
<keyword evidence="3" id="KW-0227">DNA damage</keyword>
<feature type="domain" description="HSA" evidence="11">
    <location>
        <begin position="606"/>
        <end position="687"/>
    </location>
</feature>
<feature type="compositionally biased region" description="Pro residues" evidence="9">
    <location>
        <begin position="1135"/>
        <end position="1148"/>
    </location>
</feature>
<feature type="compositionally biased region" description="Low complexity" evidence="9">
    <location>
        <begin position="1473"/>
        <end position="1496"/>
    </location>
</feature>
<evidence type="ECO:0000256" key="4">
    <source>
        <dbReference type="ARBA" id="ARBA00022853"/>
    </source>
</evidence>
<evidence type="ECO:0000256" key="9">
    <source>
        <dbReference type="SAM" id="MobiDB-lite"/>
    </source>
</evidence>
<comment type="function">
    <text evidence="7">Component of the NuA4 histone acetyltransferase complex which is involved in transcriptional activation of selected genes principally by acetylation of nucleosomal histone H4 and H2A. The NuA4 complex is also involved in DNA repair.</text>
</comment>
<feature type="region of interest" description="Disordered" evidence="9">
    <location>
        <begin position="1272"/>
        <end position="1335"/>
    </location>
</feature>
<dbReference type="PROSITE" id="PS50090">
    <property type="entry name" value="MYB_LIKE"/>
    <property type="match status" value="1"/>
</dbReference>
<feature type="compositionally biased region" description="Basic and acidic residues" evidence="9">
    <location>
        <begin position="1105"/>
        <end position="1122"/>
    </location>
</feature>
<evidence type="ECO:0000256" key="3">
    <source>
        <dbReference type="ARBA" id="ARBA00022763"/>
    </source>
</evidence>
<feature type="region of interest" description="Disordered" evidence="9">
    <location>
        <begin position="764"/>
        <end position="875"/>
    </location>
</feature>
<feature type="region of interest" description="Disordered" evidence="9">
    <location>
        <begin position="675"/>
        <end position="747"/>
    </location>
</feature>
<feature type="compositionally biased region" description="Low complexity" evidence="9">
    <location>
        <begin position="115"/>
        <end position="124"/>
    </location>
</feature>
<comment type="similarity">
    <text evidence="2">Belongs to the EAF1 family.</text>
</comment>
<feature type="compositionally biased region" description="Low complexity" evidence="9">
    <location>
        <begin position="1416"/>
        <end position="1428"/>
    </location>
</feature>
<evidence type="ECO:0000256" key="2">
    <source>
        <dbReference type="ARBA" id="ARBA00008913"/>
    </source>
</evidence>
<proteinExistence type="inferred from homology"/>
<reference evidence="12 13" key="1">
    <citation type="submission" date="2024-01" db="EMBL/GenBank/DDBJ databases">
        <title>A draft genome for the cacao thread blight pathogen Marasmiellus scandens.</title>
        <authorList>
            <person name="Baruah I.K."/>
            <person name="Leung J."/>
            <person name="Bukari Y."/>
            <person name="Amoako-Attah I."/>
            <person name="Meinhardt L.W."/>
            <person name="Bailey B.A."/>
            <person name="Cohen S.P."/>
        </authorList>
    </citation>
    <scope>NUCLEOTIDE SEQUENCE [LARGE SCALE GENOMIC DNA]</scope>
    <source>
        <strain evidence="12 13">GH-19</strain>
    </source>
</reference>
<feature type="region of interest" description="Disordered" evidence="9">
    <location>
        <begin position="1416"/>
        <end position="1496"/>
    </location>
</feature>
<dbReference type="SUPFAM" id="SSF46689">
    <property type="entry name" value="Homeodomain-like"/>
    <property type="match status" value="1"/>
</dbReference>
<feature type="compositionally biased region" description="Polar residues" evidence="9">
    <location>
        <begin position="1277"/>
        <end position="1290"/>
    </location>
</feature>
<feature type="region of interest" description="Disordered" evidence="9">
    <location>
        <begin position="1105"/>
        <end position="1182"/>
    </location>
</feature>
<feature type="compositionally biased region" description="Low complexity" evidence="9">
    <location>
        <begin position="86"/>
        <end position="102"/>
    </location>
</feature>
<name>A0ABR1J465_9AGAR</name>